<evidence type="ECO:0000313" key="2">
    <source>
        <dbReference type="EMBL" id="EPD27233.1"/>
    </source>
</evidence>
<dbReference type="OrthoDB" id="3251215at2"/>
<evidence type="ECO:0000256" key="1">
    <source>
        <dbReference type="SAM" id="SignalP"/>
    </source>
</evidence>
<keyword evidence="1" id="KW-0732">Signal</keyword>
<dbReference type="RefSeq" id="WP_016442225.1">
    <property type="nucleotide sequence ID" value="NZ_KE150262.1"/>
</dbReference>
<dbReference type="Proteomes" id="UP000014393">
    <property type="component" value="Unassembled WGS sequence"/>
</dbReference>
<gene>
    <name evidence="2" type="ORF">HMPREF9237_00590</name>
</gene>
<dbReference type="AlphaFoldDB" id="S2VIF3"/>
<accession>S2VIF3</accession>
<dbReference type="PROSITE" id="PS51257">
    <property type="entry name" value="PROKAR_LIPOPROTEIN"/>
    <property type="match status" value="1"/>
</dbReference>
<keyword evidence="3" id="KW-1185">Reference proteome</keyword>
<name>S2VIF3_9ACTO</name>
<feature type="signal peptide" evidence="1">
    <location>
        <begin position="1"/>
        <end position="24"/>
    </location>
</feature>
<feature type="chain" id="PRO_5004501498" description="Lipoprotein" evidence="1">
    <location>
        <begin position="25"/>
        <end position="185"/>
    </location>
</feature>
<dbReference type="HOGENOM" id="CLU_1451547_0_0_11"/>
<evidence type="ECO:0000313" key="3">
    <source>
        <dbReference type="Proteomes" id="UP000014393"/>
    </source>
</evidence>
<dbReference type="PATRIC" id="fig|883067.3.peg.588"/>
<protein>
    <recommendedName>
        <fullName evidence="4">Lipoprotein</fullName>
    </recommendedName>
</protein>
<organism evidence="2 3">
    <name type="scientific">Actinotignum schaalii FB123-CNA-2</name>
    <dbReference type="NCBI Taxonomy" id="883067"/>
    <lineage>
        <taxon>Bacteria</taxon>
        <taxon>Bacillati</taxon>
        <taxon>Actinomycetota</taxon>
        <taxon>Actinomycetes</taxon>
        <taxon>Actinomycetales</taxon>
        <taxon>Actinomycetaceae</taxon>
        <taxon>Actinotignum</taxon>
    </lineage>
</organism>
<dbReference type="EMBL" id="AGWM01000007">
    <property type="protein sequence ID" value="EPD27233.1"/>
    <property type="molecule type" value="Genomic_DNA"/>
</dbReference>
<comment type="caution">
    <text evidence="2">The sequence shown here is derived from an EMBL/GenBank/DDBJ whole genome shotgun (WGS) entry which is preliminary data.</text>
</comment>
<evidence type="ECO:0008006" key="4">
    <source>
        <dbReference type="Google" id="ProtNLM"/>
    </source>
</evidence>
<reference evidence="2 3" key="1">
    <citation type="submission" date="2013-05" db="EMBL/GenBank/DDBJ databases">
        <title>The Genome Sequence of Actinobaculum schaalii FB123-CNA2.</title>
        <authorList>
            <consortium name="The Broad Institute Genomics Platform"/>
            <person name="Earl A."/>
            <person name="Ward D."/>
            <person name="Feldgarden M."/>
            <person name="Gevers D."/>
            <person name="Saerens B."/>
            <person name="Vaneechoutte M."/>
            <person name="Walker B."/>
            <person name="Young S."/>
            <person name="Zeng Q."/>
            <person name="Gargeya S."/>
            <person name="Fitzgerald M."/>
            <person name="Haas B."/>
            <person name="Abouelleil A."/>
            <person name="Allen A.W."/>
            <person name="Alvarado L."/>
            <person name="Arachchi H.M."/>
            <person name="Berlin A.M."/>
            <person name="Chapman S.B."/>
            <person name="Gainer-Dewar J."/>
            <person name="Goldberg J."/>
            <person name="Griggs A."/>
            <person name="Gujja S."/>
            <person name="Hansen M."/>
            <person name="Howarth C."/>
            <person name="Imamovic A."/>
            <person name="Ireland A."/>
            <person name="Larimer J."/>
            <person name="McCowan C."/>
            <person name="Murphy C."/>
            <person name="Pearson M."/>
            <person name="Poon T.W."/>
            <person name="Priest M."/>
            <person name="Roberts A."/>
            <person name="Saif S."/>
            <person name="Shea T."/>
            <person name="Sisk P."/>
            <person name="Sykes S."/>
            <person name="Wortman J."/>
            <person name="Nusbaum C."/>
            <person name="Birren B."/>
        </authorList>
    </citation>
    <scope>NUCLEOTIDE SEQUENCE [LARGE SCALE GENOMIC DNA]</scope>
    <source>
        <strain evidence="2 3">FB123-CNA-2</strain>
    </source>
</reference>
<sequence length="185" mass="19702">MTTQNRTIGLFATLVLAVAAGCQASEPETKPTMPAPASLAAMMPRCLTNTPDVTEADPESIADTVALLLSCQDSRTDASPLDAYKRASQYLAESLQPGEEARVRGGAAWETLKTNDAYTAITVEPLWGQAPPAAATDVAYADRQVTITPTSENGWTGTPVTTFYNFTLTKKEDGTWRVSNIATAK</sequence>
<proteinExistence type="predicted"/>
<dbReference type="eggNOG" id="ENOG50322XF">
    <property type="taxonomic scope" value="Bacteria"/>
</dbReference>